<dbReference type="OrthoDB" id="6247875at2759"/>
<dbReference type="PANTHER" id="PTHR24330:SF19">
    <property type="entry name" value="MEDIATOR OF RNA POLYMERASE II TRANSCRIPTION SUBUNIT 29"/>
    <property type="match status" value="1"/>
</dbReference>
<feature type="region of interest" description="Disordered" evidence="1">
    <location>
        <begin position="1"/>
        <end position="193"/>
    </location>
</feature>
<feature type="compositionally biased region" description="Low complexity" evidence="1">
    <location>
        <begin position="282"/>
        <end position="297"/>
    </location>
</feature>
<dbReference type="InterPro" id="IPR052145">
    <property type="entry name" value="Mediator/Homeobox_domain"/>
</dbReference>
<dbReference type="VEuPathDB" id="FungiDB:MAPG_08530"/>
<reference evidence="2" key="2">
    <citation type="submission" date="2010-05" db="EMBL/GenBank/DDBJ databases">
        <title>The Genome Sequence of Magnaporthe poae strain ATCC 64411.</title>
        <authorList>
            <consortium name="The Broad Institute Genome Sequencing Platform"/>
            <consortium name="Broad Institute Genome Sequencing Center for Infectious Disease"/>
            <person name="Ma L.-J."/>
            <person name="Dead R."/>
            <person name="Young S."/>
            <person name="Zeng Q."/>
            <person name="Koehrsen M."/>
            <person name="Alvarado L."/>
            <person name="Berlin A."/>
            <person name="Chapman S.B."/>
            <person name="Chen Z."/>
            <person name="Freedman E."/>
            <person name="Gellesch M."/>
            <person name="Goldberg J."/>
            <person name="Griggs A."/>
            <person name="Gujja S."/>
            <person name="Heilman E.R."/>
            <person name="Heiman D."/>
            <person name="Hepburn T."/>
            <person name="Howarth C."/>
            <person name="Jen D."/>
            <person name="Larson L."/>
            <person name="Mehta T."/>
            <person name="Neiman D."/>
            <person name="Pearson M."/>
            <person name="Roberts A."/>
            <person name="Saif S."/>
            <person name="Shea T."/>
            <person name="Shenoy N."/>
            <person name="Sisk P."/>
            <person name="Stolte C."/>
            <person name="Sykes S."/>
            <person name="Walk T."/>
            <person name="White J."/>
            <person name="Yandava C."/>
            <person name="Haas B."/>
            <person name="Nusbaum C."/>
            <person name="Birren B."/>
        </authorList>
    </citation>
    <scope>NUCLEOTIDE SEQUENCE</scope>
    <source>
        <strain evidence="2">ATCC 64411</strain>
    </source>
</reference>
<proteinExistence type="predicted"/>
<feature type="compositionally biased region" description="Polar residues" evidence="1">
    <location>
        <begin position="348"/>
        <end position="360"/>
    </location>
</feature>
<dbReference type="STRING" id="644358.A0A0C4E7L6"/>
<dbReference type="AlphaFoldDB" id="A0A0C4E7L6"/>
<reference evidence="2" key="3">
    <citation type="submission" date="2011-03" db="EMBL/GenBank/DDBJ databases">
        <title>Annotation of Magnaporthe poae ATCC 64411.</title>
        <authorList>
            <person name="Ma L.-J."/>
            <person name="Dead R."/>
            <person name="Young S.K."/>
            <person name="Zeng Q."/>
            <person name="Gargeya S."/>
            <person name="Fitzgerald M."/>
            <person name="Haas B."/>
            <person name="Abouelleil A."/>
            <person name="Alvarado L."/>
            <person name="Arachchi H.M."/>
            <person name="Berlin A."/>
            <person name="Brown A."/>
            <person name="Chapman S.B."/>
            <person name="Chen Z."/>
            <person name="Dunbar C."/>
            <person name="Freedman E."/>
            <person name="Gearin G."/>
            <person name="Gellesch M."/>
            <person name="Goldberg J."/>
            <person name="Griggs A."/>
            <person name="Gujja S."/>
            <person name="Heiman D."/>
            <person name="Howarth C."/>
            <person name="Larson L."/>
            <person name="Lui A."/>
            <person name="MacDonald P.J.P."/>
            <person name="Mehta T."/>
            <person name="Montmayeur A."/>
            <person name="Murphy C."/>
            <person name="Neiman D."/>
            <person name="Pearson M."/>
            <person name="Priest M."/>
            <person name="Roberts A."/>
            <person name="Saif S."/>
            <person name="Shea T."/>
            <person name="Shenoy N."/>
            <person name="Sisk P."/>
            <person name="Stolte C."/>
            <person name="Sykes S."/>
            <person name="Yandava C."/>
            <person name="Wortman J."/>
            <person name="Nusbaum C."/>
            <person name="Birren B."/>
        </authorList>
    </citation>
    <scope>NUCLEOTIDE SEQUENCE</scope>
    <source>
        <strain evidence="2">ATCC 64411</strain>
    </source>
</reference>
<feature type="compositionally biased region" description="Low complexity" evidence="1">
    <location>
        <begin position="328"/>
        <end position="339"/>
    </location>
</feature>
<dbReference type="EMBL" id="ADBL01002061">
    <property type="status" value="NOT_ANNOTATED_CDS"/>
    <property type="molecule type" value="Genomic_DNA"/>
</dbReference>
<reference evidence="4" key="1">
    <citation type="submission" date="2010-05" db="EMBL/GenBank/DDBJ databases">
        <title>The genome sequence of Magnaporthe poae strain ATCC 64411.</title>
        <authorList>
            <person name="Ma L.-J."/>
            <person name="Dead R."/>
            <person name="Young S."/>
            <person name="Zeng Q."/>
            <person name="Koehrsen M."/>
            <person name="Alvarado L."/>
            <person name="Berlin A."/>
            <person name="Chapman S.B."/>
            <person name="Chen Z."/>
            <person name="Freedman E."/>
            <person name="Gellesch M."/>
            <person name="Goldberg J."/>
            <person name="Griggs A."/>
            <person name="Gujja S."/>
            <person name="Heilman E.R."/>
            <person name="Heiman D."/>
            <person name="Hepburn T."/>
            <person name="Howarth C."/>
            <person name="Jen D."/>
            <person name="Larson L."/>
            <person name="Mehta T."/>
            <person name="Neiman D."/>
            <person name="Pearson M."/>
            <person name="Roberts A."/>
            <person name="Saif S."/>
            <person name="Shea T."/>
            <person name="Shenoy N."/>
            <person name="Sisk P."/>
            <person name="Stolte C."/>
            <person name="Sykes S."/>
            <person name="Walk T."/>
            <person name="White J."/>
            <person name="Yandava C."/>
            <person name="Haas B."/>
            <person name="Nusbaum C."/>
            <person name="Birren B."/>
        </authorList>
    </citation>
    <scope>NUCLEOTIDE SEQUENCE [LARGE SCALE GENOMIC DNA]</scope>
    <source>
        <strain evidence="4">ATCC 64411 / 73-15</strain>
    </source>
</reference>
<evidence type="ECO:0000256" key="1">
    <source>
        <dbReference type="SAM" id="MobiDB-lite"/>
    </source>
</evidence>
<evidence type="ECO:0000313" key="2">
    <source>
        <dbReference type="EMBL" id="KLU89559.1"/>
    </source>
</evidence>
<protein>
    <submittedName>
        <fullName evidence="2 3">Uncharacterized protein</fullName>
    </submittedName>
</protein>
<name>A0A0C4E7L6_MAGP6</name>
<reference evidence="3" key="4">
    <citation type="journal article" date="2015" name="G3 (Bethesda)">
        <title>Genome sequences of three phytopathogenic species of the Magnaporthaceae family of fungi.</title>
        <authorList>
            <person name="Okagaki L.H."/>
            <person name="Nunes C.C."/>
            <person name="Sailsbery J."/>
            <person name="Clay B."/>
            <person name="Brown D."/>
            <person name="John T."/>
            <person name="Oh Y."/>
            <person name="Young N."/>
            <person name="Fitzgerald M."/>
            <person name="Haas B.J."/>
            <person name="Zeng Q."/>
            <person name="Young S."/>
            <person name="Adiconis X."/>
            <person name="Fan L."/>
            <person name="Levin J.Z."/>
            <person name="Mitchell T.K."/>
            <person name="Okubara P.A."/>
            <person name="Farman M.L."/>
            <person name="Kohn L.M."/>
            <person name="Birren B."/>
            <person name="Ma L.-J."/>
            <person name="Dean R.A."/>
        </authorList>
    </citation>
    <scope>NUCLEOTIDE SEQUENCE</scope>
    <source>
        <strain evidence="3">ATCC 64411 / 73-15</strain>
    </source>
</reference>
<dbReference type="eggNOG" id="KOG0527">
    <property type="taxonomic scope" value="Eukaryota"/>
</dbReference>
<evidence type="ECO:0000313" key="3">
    <source>
        <dbReference type="EnsemblFungi" id="MAPG_08530T0"/>
    </source>
</evidence>
<dbReference type="PANTHER" id="PTHR24330">
    <property type="entry name" value="HOMEOBOX PROTEIN BARH-LIKE"/>
    <property type="match status" value="1"/>
</dbReference>
<feature type="region of interest" description="Disordered" evidence="1">
    <location>
        <begin position="400"/>
        <end position="421"/>
    </location>
</feature>
<feature type="region of interest" description="Disordered" evidence="1">
    <location>
        <begin position="282"/>
        <end position="374"/>
    </location>
</feature>
<gene>
    <name evidence="2" type="ORF">MAPG_08530</name>
</gene>
<feature type="compositionally biased region" description="Low complexity" evidence="1">
    <location>
        <begin position="11"/>
        <end position="28"/>
    </location>
</feature>
<dbReference type="EnsemblFungi" id="MAPG_08530T0">
    <property type="protein sequence ID" value="MAPG_08530T0"/>
    <property type="gene ID" value="MAPG_08530"/>
</dbReference>
<organism evidence="3 4">
    <name type="scientific">Magnaporthiopsis poae (strain ATCC 64411 / 73-15)</name>
    <name type="common">Kentucky bluegrass fungus</name>
    <name type="synonym">Magnaporthe poae</name>
    <dbReference type="NCBI Taxonomy" id="644358"/>
    <lineage>
        <taxon>Eukaryota</taxon>
        <taxon>Fungi</taxon>
        <taxon>Dikarya</taxon>
        <taxon>Ascomycota</taxon>
        <taxon>Pezizomycotina</taxon>
        <taxon>Sordariomycetes</taxon>
        <taxon>Sordariomycetidae</taxon>
        <taxon>Magnaporthales</taxon>
        <taxon>Magnaporthaceae</taxon>
        <taxon>Magnaporthiopsis</taxon>
    </lineage>
</organism>
<evidence type="ECO:0000313" key="4">
    <source>
        <dbReference type="Proteomes" id="UP000011715"/>
    </source>
</evidence>
<sequence>MHAQQQPQRKPPSAGTAPTPTSARGPSPGAQPPQKPRVASAGPGYPNPSRSSPAKAVAMAPHHHGGQPRSGSMSPRRRVAMQGMLRRDDALSPRQQSRMPPPPPPLPQQQQRLPAVGALDRPIGPHESLRLPPLKTHNVPPPPPPVLQQQQQQHARGEAEEQQQQQQRLRRESSQASPPHYATQHGSVVSQGEVERRTVEAMVMTIPYPNKIDTLLNISPPLAPPAPGSPAEATVQTRGPVVAVEGTAMALMIAVGEIIRDELERSGECAVGVWRNVEGVPGSAAAAAGPARDAVVPSDEEAEKRDAGAEKQQQQTEQPKAGESDTTAAGAGRPVAAADGDVEMSGATPVQTPTAANSNPQQQQQQQQQHPRRRPNPWLAYMSVIQKWHVKSEEMIKFITTKPSSPPPSSSGDNSNNNKAKTPVALIQGGYQLMAADRWATRVPIADAYAPVDHWQWMATLWRGIVGPDLFVYVRKSPPEDVEALGVVEFKGPRLMVVRVAGQQQQQQQQLTRLDEKTERRVRFEVMEWVRAGSYRRGFWEVSLKG</sequence>
<dbReference type="EMBL" id="GL876973">
    <property type="protein sequence ID" value="KLU89559.1"/>
    <property type="molecule type" value="Genomic_DNA"/>
</dbReference>
<accession>A0A0C4E7L6</accession>
<dbReference type="Proteomes" id="UP000011715">
    <property type="component" value="Unassembled WGS sequence"/>
</dbReference>
<reference evidence="3" key="5">
    <citation type="submission" date="2015-06" db="UniProtKB">
        <authorList>
            <consortium name="EnsemblFungi"/>
        </authorList>
    </citation>
    <scope>IDENTIFICATION</scope>
    <source>
        <strain evidence="3">ATCC 64411</strain>
    </source>
</reference>
<keyword evidence="4" id="KW-1185">Reference proteome</keyword>